<dbReference type="InterPro" id="IPR003732">
    <property type="entry name" value="Daa-tRNA_deacyls_DTD"/>
</dbReference>
<dbReference type="GO" id="GO:0005737">
    <property type="term" value="C:cytoplasm"/>
    <property type="evidence" value="ECO:0007669"/>
    <property type="project" value="InterPro"/>
</dbReference>
<dbReference type="PANTHER" id="PTHR10472:SF5">
    <property type="entry name" value="D-AMINOACYL-TRNA DEACYLASE 1"/>
    <property type="match status" value="1"/>
</dbReference>
<dbReference type="FunFam" id="3.50.80.10:FF:000001">
    <property type="entry name" value="D-aminoacyl-tRNA deacylase"/>
    <property type="match status" value="1"/>
</dbReference>
<organism evidence="2">
    <name type="scientific">marine sediment metagenome</name>
    <dbReference type="NCBI Taxonomy" id="412755"/>
    <lineage>
        <taxon>unclassified sequences</taxon>
        <taxon>metagenomes</taxon>
        <taxon>ecological metagenomes</taxon>
    </lineage>
</organism>
<protein>
    <recommendedName>
        <fullName evidence="3">D-aminoacyl-tRNA deacylase</fullName>
    </recommendedName>
</protein>
<evidence type="ECO:0008006" key="3">
    <source>
        <dbReference type="Google" id="ProtNLM"/>
    </source>
</evidence>
<gene>
    <name evidence="2" type="ORF">S01H1_71531</name>
</gene>
<dbReference type="InterPro" id="IPR023509">
    <property type="entry name" value="DTD-like_sf"/>
</dbReference>
<comment type="caution">
    <text evidence="2">The sequence shown here is derived from an EMBL/GenBank/DDBJ whole genome shotgun (WGS) entry which is preliminary data.</text>
</comment>
<dbReference type="Pfam" id="PF02580">
    <property type="entry name" value="Tyr_Deacylase"/>
    <property type="match status" value="1"/>
</dbReference>
<proteinExistence type="inferred from homology"/>
<dbReference type="PANTHER" id="PTHR10472">
    <property type="entry name" value="D-TYROSYL-TRNA TYR DEACYLASE"/>
    <property type="match status" value="1"/>
</dbReference>
<evidence type="ECO:0000313" key="2">
    <source>
        <dbReference type="EMBL" id="GAG28793.1"/>
    </source>
</evidence>
<dbReference type="NCBIfam" id="TIGR00256">
    <property type="entry name" value="D-aminoacyl-tRNA deacylase"/>
    <property type="match status" value="1"/>
</dbReference>
<dbReference type="HAMAP" id="MF_00518">
    <property type="entry name" value="Deacylase_Dtd"/>
    <property type="match status" value="1"/>
</dbReference>
<reference evidence="2" key="1">
    <citation type="journal article" date="2014" name="Front. Microbiol.">
        <title>High frequency of phylogenetically diverse reductive dehalogenase-homologous genes in deep subseafloor sedimentary metagenomes.</title>
        <authorList>
            <person name="Kawai M."/>
            <person name="Futagami T."/>
            <person name="Toyoda A."/>
            <person name="Takaki Y."/>
            <person name="Nishi S."/>
            <person name="Hori S."/>
            <person name="Arai W."/>
            <person name="Tsubouchi T."/>
            <person name="Morono Y."/>
            <person name="Uchiyama I."/>
            <person name="Ito T."/>
            <person name="Fujiyama A."/>
            <person name="Inagaki F."/>
            <person name="Takami H."/>
        </authorList>
    </citation>
    <scope>NUCLEOTIDE SEQUENCE</scope>
    <source>
        <strain evidence="2">Expedition CK06-06</strain>
    </source>
</reference>
<dbReference type="EMBL" id="BARS01047633">
    <property type="protein sequence ID" value="GAG28793.1"/>
    <property type="molecule type" value="Genomic_DNA"/>
</dbReference>
<sequence length="146" mass="15511">MVQRVRSARIRVGPETVSEMGAGLLALVGVKRGDGLEAARDLARKLVHLRVLADDAGRMNRSLLEAEETLGVVSQFTLYGDARKGRRPAFVDAAPGDEAEPLVEALADAARALGVTVITGRFGAMMDVELVNAGPVTLLLDSERAF</sequence>
<dbReference type="Gene3D" id="3.50.80.10">
    <property type="entry name" value="D-tyrosyl-tRNA(Tyr) deacylase"/>
    <property type="match status" value="1"/>
</dbReference>
<comment type="similarity">
    <text evidence="1">Belongs to the DTD family.</text>
</comment>
<dbReference type="SUPFAM" id="SSF69500">
    <property type="entry name" value="DTD-like"/>
    <property type="match status" value="1"/>
</dbReference>
<evidence type="ECO:0000256" key="1">
    <source>
        <dbReference type="ARBA" id="ARBA00009673"/>
    </source>
</evidence>
<name>X0WWG5_9ZZZZ</name>
<dbReference type="AlphaFoldDB" id="X0WWG5"/>
<dbReference type="GO" id="GO:0051500">
    <property type="term" value="F:D-tyrosyl-tRNA(Tyr) deacylase activity"/>
    <property type="evidence" value="ECO:0007669"/>
    <property type="project" value="TreeGrafter"/>
</dbReference>
<accession>X0WWG5</accession>